<dbReference type="Proteomes" id="UP001642484">
    <property type="component" value="Unassembled WGS sequence"/>
</dbReference>
<dbReference type="Gene3D" id="1.10.238.10">
    <property type="entry name" value="EF-hand"/>
    <property type="match status" value="2"/>
</dbReference>
<reference evidence="4 5" key="1">
    <citation type="submission" date="2024-02" db="EMBL/GenBank/DDBJ databases">
        <authorList>
            <person name="Chen Y."/>
            <person name="Shah S."/>
            <person name="Dougan E. K."/>
            <person name="Thang M."/>
            <person name="Chan C."/>
        </authorList>
    </citation>
    <scope>NUCLEOTIDE SEQUENCE [LARGE SCALE GENOMIC DNA]</scope>
</reference>
<name>A0ABP0L536_9DINO</name>
<sequence length="247" mass="27438">MALTARRRKGLPVPEELPQSLARLVAGAIEFPTHAPLEELPGVDHNHSKWAIEPEDLERYRDLFLMECPGSFLSFAAAQQVLGRSQLPGGEVEHILRIADVDQDGQLHFGEFAAALHVTALRRQGEELPGALPWPLQELAAGQESGGLDAEEVEVYTNLFEQLRSPNGDLGLKDAQQVFQRSGLSKSELSHVWRLSDLDEDGRLNLQEFVCAMALLQRCREGLPLPSSLPQELQAYAYSQPMQLRSK</sequence>
<dbReference type="PROSITE" id="PS50222">
    <property type="entry name" value="EF_HAND_2"/>
    <property type="match status" value="2"/>
</dbReference>
<evidence type="ECO:0000259" key="2">
    <source>
        <dbReference type="PROSITE" id="PS50031"/>
    </source>
</evidence>
<dbReference type="PANTHER" id="PTHR11216">
    <property type="entry name" value="EH DOMAIN"/>
    <property type="match status" value="1"/>
</dbReference>
<dbReference type="PROSITE" id="PS50031">
    <property type="entry name" value="EH"/>
    <property type="match status" value="1"/>
</dbReference>
<dbReference type="SMART" id="SM00054">
    <property type="entry name" value="EFh"/>
    <property type="match status" value="2"/>
</dbReference>
<evidence type="ECO:0000313" key="4">
    <source>
        <dbReference type="EMBL" id="CAK9033678.1"/>
    </source>
</evidence>
<dbReference type="PANTHER" id="PTHR11216:SF174">
    <property type="entry name" value="GH06923P"/>
    <property type="match status" value="1"/>
</dbReference>
<dbReference type="PROSITE" id="PS00018">
    <property type="entry name" value="EF_HAND_1"/>
    <property type="match status" value="1"/>
</dbReference>
<comment type="caution">
    <text evidence="4">The sequence shown here is derived from an EMBL/GenBank/DDBJ whole genome shotgun (WGS) entry which is preliminary data.</text>
</comment>
<feature type="domain" description="EH" evidence="2">
    <location>
        <begin position="152"/>
        <end position="233"/>
    </location>
</feature>
<accession>A0ABP0L536</accession>
<dbReference type="SUPFAM" id="SSF47473">
    <property type="entry name" value="EF-hand"/>
    <property type="match status" value="2"/>
</dbReference>
<organism evidence="4 5">
    <name type="scientific">Durusdinium trenchii</name>
    <dbReference type="NCBI Taxonomy" id="1381693"/>
    <lineage>
        <taxon>Eukaryota</taxon>
        <taxon>Sar</taxon>
        <taxon>Alveolata</taxon>
        <taxon>Dinophyceae</taxon>
        <taxon>Suessiales</taxon>
        <taxon>Symbiodiniaceae</taxon>
        <taxon>Durusdinium</taxon>
    </lineage>
</organism>
<feature type="domain" description="EF-hand" evidence="3">
    <location>
        <begin position="184"/>
        <end position="219"/>
    </location>
</feature>
<keyword evidence="5" id="KW-1185">Reference proteome</keyword>
<feature type="domain" description="EF-hand" evidence="3">
    <location>
        <begin position="87"/>
        <end position="122"/>
    </location>
</feature>
<dbReference type="InterPro" id="IPR011992">
    <property type="entry name" value="EF-hand-dom_pair"/>
</dbReference>
<evidence type="ECO:0000259" key="3">
    <source>
        <dbReference type="PROSITE" id="PS50222"/>
    </source>
</evidence>
<dbReference type="CDD" id="cd00052">
    <property type="entry name" value="EH"/>
    <property type="match status" value="1"/>
</dbReference>
<dbReference type="InterPro" id="IPR002048">
    <property type="entry name" value="EF_hand_dom"/>
</dbReference>
<gene>
    <name evidence="4" type="ORF">CCMP2556_LOCUS19172</name>
</gene>
<proteinExistence type="predicted"/>
<evidence type="ECO:0000313" key="5">
    <source>
        <dbReference type="Proteomes" id="UP001642484"/>
    </source>
</evidence>
<dbReference type="InterPro" id="IPR000261">
    <property type="entry name" value="EH_dom"/>
</dbReference>
<dbReference type="Pfam" id="PF12763">
    <property type="entry name" value="EH"/>
    <property type="match status" value="2"/>
</dbReference>
<evidence type="ECO:0008006" key="6">
    <source>
        <dbReference type="Google" id="ProtNLM"/>
    </source>
</evidence>
<evidence type="ECO:0000256" key="1">
    <source>
        <dbReference type="ARBA" id="ARBA00022837"/>
    </source>
</evidence>
<dbReference type="EMBL" id="CAXAMN010011101">
    <property type="protein sequence ID" value="CAK9033678.1"/>
    <property type="molecule type" value="Genomic_DNA"/>
</dbReference>
<keyword evidence="1" id="KW-0106">Calcium</keyword>
<dbReference type="InterPro" id="IPR018247">
    <property type="entry name" value="EF_Hand_1_Ca_BS"/>
</dbReference>
<dbReference type="SMART" id="SM00027">
    <property type="entry name" value="EH"/>
    <property type="match status" value="2"/>
</dbReference>
<protein>
    <recommendedName>
        <fullName evidence="6">Calmodulin</fullName>
    </recommendedName>
</protein>